<reference evidence="2" key="1">
    <citation type="submission" date="2020-05" db="EMBL/GenBank/DDBJ databases">
        <title>Mycena genomes resolve the evolution of fungal bioluminescence.</title>
        <authorList>
            <person name="Tsai I.J."/>
        </authorList>
    </citation>
    <scope>NUCLEOTIDE SEQUENCE</scope>
    <source>
        <strain evidence="2">160909Yilan</strain>
    </source>
</reference>
<gene>
    <name evidence="2" type="ORF">MSAN_00638300</name>
</gene>
<accession>A0A8H6YZV1</accession>
<evidence type="ECO:0000313" key="3">
    <source>
        <dbReference type="Proteomes" id="UP000623467"/>
    </source>
</evidence>
<keyword evidence="3" id="KW-1185">Reference proteome</keyword>
<dbReference type="OrthoDB" id="3056581at2759"/>
<name>A0A8H6YZV1_9AGAR</name>
<organism evidence="2 3">
    <name type="scientific">Mycena sanguinolenta</name>
    <dbReference type="NCBI Taxonomy" id="230812"/>
    <lineage>
        <taxon>Eukaryota</taxon>
        <taxon>Fungi</taxon>
        <taxon>Dikarya</taxon>
        <taxon>Basidiomycota</taxon>
        <taxon>Agaricomycotina</taxon>
        <taxon>Agaricomycetes</taxon>
        <taxon>Agaricomycetidae</taxon>
        <taxon>Agaricales</taxon>
        <taxon>Marasmiineae</taxon>
        <taxon>Mycenaceae</taxon>
        <taxon>Mycena</taxon>
    </lineage>
</organism>
<dbReference type="Proteomes" id="UP000623467">
    <property type="component" value="Unassembled WGS sequence"/>
</dbReference>
<proteinExistence type="predicted"/>
<evidence type="ECO:0000313" key="2">
    <source>
        <dbReference type="EMBL" id="KAF7370083.1"/>
    </source>
</evidence>
<feature type="chain" id="PRO_5034643973" evidence="1">
    <location>
        <begin position="20"/>
        <end position="149"/>
    </location>
</feature>
<keyword evidence="1" id="KW-0732">Signal</keyword>
<feature type="signal peptide" evidence="1">
    <location>
        <begin position="1"/>
        <end position="19"/>
    </location>
</feature>
<dbReference type="EMBL" id="JACAZH010000004">
    <property type="protein sequence ID" value="KAF7370083.1"/>
    <property type="molecule type" value="Genomic_DNA"/>
</dbReference>
<dbReference type="AlphaFoldDB" id="A0A8H6YZV1"/>
<sequence length="149" mass="14926">MARMIFMLVALIGTFQTLAAPLQSRAGQPSQQCKSFSLEASTGVEDARTALAAVNVATDPNARNLLQAQLSLLDAETGENELASSLSAGGGAASTGANALISALQAAQASLSQIGVLFIANTTFTAVATANASIATALENAQQAVAANC</sequence>
<protein>
    <submittedName>
        <fullName evidence="2">Uncharacterized protein</fullName>
    </submittedName>
</protein>
<evidence type="ECO:0000256" key="1">
    <source>
        <dbReference type="SAM" id="SignalP"/>
    </source>
</evidence>
<comment type="caution">
    <text evidence="2">The sequence shown here is derived from an EMBL/GenBank/DDBJ whole genome shotgun (WGS) entry which is preliminary data.</text>
</comment>